<dbReference type="RefSeq" id="WP_317491381.1">
    <property type="nucleotide sequence ID" value="NZ_CP136051.1"/>
</dbReference>
<protein>
    <submittedName>
        <fullName evidence="1">Phosphoribosyltransferase family protein</fullName>
    </submittedName>
</protein>
<reference evidence="1 2" key="1">
    <citation type="journal article" date="2023" name="Microbiol. Resour. Announc.">
        <title>Complete Genome Sequence of Imperialibacter roseus strain P4T.</title>
        <authorList>
            <person name="Tizabi D.R."/>
            <person name="Bachvaroff T."/>
            <person name="Hill R.T."/>
        </authorList>
    </citation>
    <scope>NUCLEOTIDE SEQUENCE [LARGE SCALE GENOMIC DNA]</scope>
    <source>
        <strain evidence="1 2">P4T</strain>
    </source>
</reference>
<dbReference type="EMBL" id="CP136051">
    <property type="protein sequence ID" value="WOK08748.1"/>
    <property type="molecule type" value="Genomic_DNA"/>
</dbReference>
<accession>A0ABZ0IUM0</accession>
<evidence type="ECO:0000313" key="2">
    <source>
        <dbReference type="Proteomes" id="UP001302349"/>
    </source>
</evidence>
<dbReference type="Pfam" id="PF15610">
    <property type="entry name" value="PRTase_3"/>
    <property type="match status" value="1"/>
</dbReference>
<dbReference type="GO" id="GO:0016757">
    <property type="term" value="F:glycosyltransferase activity"/>
    <property type="evidence" value="ECO:0007669"/>
    <property type="project" value="UniProtKB-KW"/>
</dbReference>
<gene>
    <name evidence="1" type="ORF">RT717_08875</name>
</gene>
<keyword evidence="2" id="KW-1185">Reference proteome</keyword>
<organism evidence="1 2">
    <name type="scientific">Imperialibacter roseus</name>
    <dbReference type="NCBI Taxonomy" id="1324217"/>
    <lineage>
        <taxon>Bacteria</taxon>
        <taxon>Pseudomonadati</taxon>
        <taxon>Bacteroidota</taxon>
        <taxon>Cytophagia</taxon>
        <taxon>Cytophagales</taxon>
        <taxon>Flammeovirgaceae</taxon>
        <taxon>Imperialibacter</taxon>
    </lineage>
</organism>
<proteinExistence type="predicted"/>
<dbReference type="InterPro" id="IPR028944">
    <property type="entry name" value="PRTase_ComF-like"/>
</dbReference>
<keyword evidence="1" id="KW-0328">Glycosyltransferase</keyword>
<dbReference type="Proteomes" id="UP001302349">
    <property type="component" value="Chromosome"/>
</dbReference>
<name>A0ABZ0IUM0_9BACT</name>
<keyword evidence="1" id="KW-0808">Transferase</keyword>
<evidence type="ECO:0000313" key="1">
    <source>
        <dbReference type="EMBL" id="WOK08748.1"/>
    </source>
</evidence>
<sequence>MTVNSFSLYQLSPTSLGYFDQDGCLFDACRYSQFKYGCHVSARIYADQIAERLLRDYGHWRNEEVIVCASAYKVAPTAAEAIAQLVYESLQGYFPLLQKAKVGRETVFANDYGAMPTADRFSLMDRNILTIDDHLFRDKKLILVDDLRVTGAHERKMTDTIAGVVDEVVFAYVGFLQGDFLPSVEFDINNTAITSVNDILRIIEKGLFHVNARVCKYVLSYQNLGELRSFLLEIPPAILTRLDECICGDGYHVMPEYETNYLLLREVLEGKPALLSLAV</sequence>